<proteinExistence type="predicted"/>
<reference evidence="2" key="1">
    <citation type="submission" date="2023-03" db="EMBL/GenBank/DDBJ databases">
        <title>Edaphobacter sp.</title>
        <authorList>
            <person name="Huber K.J."/>
            <person name="Papendorf J."/>
            <person name="Pilke C."/>
            <person name="Bunk B."/>
            <person name="Sproeer C."/>
            <person name="Pester M."/>
        </authorList>
    </citation>
    <scope>NUCLEOTIDE SEQUENCE</scope>
    <source>
        <strain evidence="2">DSM 110680</strain>
    </source>
</reference>
<dbReference type="RefSeq" id="WP_348262829.1">
    <property type="nucleotide sequence ID" value="NZ_CP121196.1"/>
</dbReference>
<dbReference type="InterPro" id="IPR019546">
    <property type="entry name" value="TAT_signal_bac_arc"/>
</dbReference>
<gene>
    <name evidence="2" type="ORF">P8935_23935</name>
</gene>
<dbReference type="PROSITE" id="PS51318">
    <property type="entry name" value="TAT"/>
    <property type="match status" value="1"/>
</dbReference>
<dbReference type="Pfam" id="PF04015">
    <property type="entry name" value="DUF362"/>
    <property type="match status" value="1"/>
</dbReference>
<dbReference type="AlphaFoldDB" id="A0AAU7DIZ0"/>
<protein>
    <submittedName>
        <fullName evidence="2">DUF362 domain-containing protein</fullName>
    </submittedName>
</protein>
<dbReference type="NCBIfam" id="TIGR01409">
    <property type="entry name" value="TAT_signal_seq"/>
    <property type="match status" value="1"/>
</dbReference>
<accession>A0AAU7DIZ0</accession>
<sequence>MTSRRDFLKEAATGAVILGTHSSLGLTHALDPHTEQEKSRVIIARDAALHSSDGKLDEKRVGDLLDRAIATYTGRKRPVDAWKHIVLEGGAKEKVIGLKTNGLGGKGISTHAVLAYAIAERLQQAGVKPGNILIWDRNARDLEACGLTINTDPSRVRCFGSDSVGFEDAVEKWGSSHARFSRILTRECAMVINLPILKDHSMSGVTFAMKNMYGVVERPQELHAGGCNPGVADLNAFPVIQQKIKLTIGDAMTSVYEGGPGFRPEHLWQPNALIVGEDRVAIDQIAWGILEKKRAEVGLKTLEAVGRPPRYIATAADSTHALGVNDPRHIKVIEV</sequence>
<feature type="domain" description="DUF362" evidence="1">
    <location>
        <begin position="107"/>
        <end position="286"/>
    </location>
</feature>
<dbReference type="InterPro" id="IPR006311">
    <property type="entry name" value="TAT_signal"/>
</dbReference>
<dbReference type="EMBL" id="CP121196">
    <property type="protein sequence ID" value="XBH17605.1"/>
    <property type="molecule type" value="Genomic_DNA"/>
</dbReference>
<name>A0AAU7DIZ0_9BACT</name>
<organism evidence="2">
    <name type="scientific">Telmatobacter sp. DSM 110680</name>
    <dbReference type="NCBI Taxonomy" id="3036704"/>
    <lineage>
        <taxon>Bacteria</taxon>
        <taxon>Pseudomonadati</taxon>
        <taxon>Acidobacteriota</taxon>
        <taxon>Terriglobia</taxon>
        <taxon>Terriglobales</taxon>
        <taxon>Acidobacteriaceae</taxon>
        <taxon>Telmatobacter</taxon>
    </lineage>
</organism>
<dbReference type="InterPro" id="IPR007160">
    <property type="entry name" value="DUF362"/>
</dbReference>
<evidence type="ECO:0000313" key="2">
    <source>
        <dbReference type="EMBL" id="XBH17605.1"/>
    </source>
</evidence>
<evidence type="ECO:0000259" key="1">
    <source>
        <dbReference type="Pfam" id="PF04015"/>
    </source>
</evidence>